<dbReference type="KEGG" id="sgrg:L0C25_11360"/>
<name>A0AA46TLT0_9ACTN</name>
<dbReference type="PANTHER" id="PTHR43784:SF2">
    <property type="entry name" value="GDSL-LIKE LIPASE_ACYLHYDROLASE, PUTATIVE (AFU_ORTHOLOGUE AFUA_2G00820)-RELATED"/>
    <property type="match status" value="1"/>
</dbReference>
<dbReference type="RefSeq" id="WP_271636612.1">
    <property type="nucleotide sequence ID" value="NZ_CP094970.1"/>
</dbReference>
<dbReference type="AlphaFoldDB" id="A0AA46TLT0"/>
<feature type="signal peptide" evidence="1">
    <location>
        <begin position="1"/>
        <end position="30"/>
    </location>
</feature>
<feature type="chain" id="PRO_5041364494" evidence="1">
    <location>
        <begin position="31"/>
        <end position="416"/>
    </location>
</feature>
<gene>
    <name evidence="3" type="ORF">L0C25_11360</name>
</gene>
<reference evidence="3" key="1">
    <citation type="submission" date="2022-01" db="EMBL/GenBank/DDBJ databases">
        <title>Nocardioidaceae gen. sp. A5X3R13.</title>
        <authorList>
            <person name="Lopez Marin M.A."/>
            <person name="Uhlik O."/>
        </authorList>
    </citation>
    <scope>NUCLEOTIDE SEQUENCE</scope>
    <source>
        <strain evidence="3">A5X3R13</strain>
    </source>
</reference>
<feature type="domain" description="SGNH hydrolase-type esterase" evidence="2">
    <location>
        <begin position="217"/>
        <end position="402"/>
    </location>
</feature>
<evidence type="ECO:0000313" key="3">
    <source>
        <dbReference type="EMBL" id="UYM07636.1"/>
    </source>
</evidence>
<accession>A0AA46TLT0</accession>
<protein>
    <submittedName>
        <fullName evidence="3">SGNH/GDSL hydrolase family protein</fullName>
    </submittedName>
</protein>
<dbReference type="Proteomes" id="UP001164390">
    <property type="component" value="Chromosome"/>
</dbReference>
<dbReference type="EMBL" id="CP094970">
    <property type="protein sequence ID" value="UYM07636.1"/>
    <property type="molecule type" value="Genomic_DNA"/>
</dbReference>
<dbReference type="Pfam" id="PF13472">
    <property type="entry name" value="Lipase_GDSL_2"/>
    <property type="match status" value="1"/>
</dbReference>
<proteinExistence type="predicted"/>
<dbReference type="GO" id="GO:0016787">
    <property type="term" value="F:hydrolase activity"/>
    <property type="evidence" value="ECO:0007669"/>
    <property type="project" value="UniProtKB-KW"/>
</dbReference>
<organism evidence="3 4">
    <name type="scientific">Solicola gregarius</name>
    <dbReference type="NCBI Taxonomy" id="2908642"/>
    <lineage>
        <taxon>Bacteria</taxon>
        <taxon>Bacillati</taxon>
        <taxon>Actinomycetota</taxon>
        <taxon>Actinomycetes</taxon>
        <taxon>Propionibacteriales</taxon>
        <taxon>Nocardioidaceae</taxon>
        <taxon>Solicola</taxon>
    </lineage>
</organism>
<keyword evidence="1" id="KW-0732">Signal</keyword>
<dbReference type="InterPro" id="IPR053140">
    <property type="entry name" value="GDSL_Rv0518-like"/>
</dbReference>
<evidence type="ECO:0000256" key="1">
    <source>
        <dbReference type="SAM" id="SignalP"/>
    </source>
</evidence>
<dbReference type="InterPro" id="IPR013830">
    <property type="entry name" value="SGNH_hydro"/>
</dbReference>
<evidence type="ECO:0000259" key="2">
    <source>
        <dbReference type="Pfam" id="PF13472"/>
    </source>
</evidence>
<dbReference type="InterPro" id="IPR036514">
    <property type="entry name" value="SGNH_hydro_sf"/>
</dbReference>
<keyword evidence="3" id="KW-0378">Hydrolase</keyword>
<evidence type="ECO:0000313" key="4">
    <source>
        <dbReference type="Proteomes" id="UP001164390"/>
    </source>
</evidence>
<keyword evidence="4" id="KW-1185">Reference proteome</keyword>
<dbReference type="SUPFAM" id="SSF52266">
    <property type="entry name" value="SGNH hydrolase"/>
    <property type="match status" value="1"/>
</dbReference>
<dbReference type="Gene3D" id="3.40.50.1110">
    <property type="entry name" value="SGNH hydrolase"/>
    <property type="match status" value="1"/>
</dbReference>
<dbReference type="PANTHER" id="PTHR43784">
    <property type="entry name" value="GDSL-LIKE LIPASE/ACYLHYDROLASE, PUTATIVE (AFU_ORTHOLOGUE AFUA_2G00820)-RELATED"/>
    <property type="match status" value="1"/>
</dbReference>
<sequence>MIEAHNRTATGWRGMIAASSTALVVVLAPAAVPDTADATAGGSTVGGNTHPVVTWGASADRTDATMSDKTVRNIVHTSVTGSDLRVSLSNAFGTVPVTFDSVYVGDASDGSASVTGNRRVTFSEKSSITVPPGAEVLSDPLPGRIPAESTLAVSVHTSGDPGTVTGHNVANQTSYIATGGDHAADLAGDAYDATTSHWYWVDGLVVEEPLQVETVALFGDSITDGNGSTAGANHRWPDYLARRMTSRPRPKQFGVMNEGISGNKVLADGSGVSAQARFDRDVLAQPGIDTVVILEGINDIRHETATEPEDLTAAYRQLIRRAHANGVCVVGATMTPWAGGSLYSEERNRLRIEVNHWIRTSGQFDSVIDFDKGTRDPDNPKRFLPAYDSGDHLHPGDEGYQAMADTVRLRQLDCNR</sequence>
<dbReference type="CDD" id="cd01830">
    <property type="entry name" value="XynE_like"/>
    <property type="match status" value="1"/>
</dbReference>